<protein>
    <submittedName>
        <fullName evidence="2">Uncharacterized protein</fullName>
    </submittedName>
</protein>
<dbReference type="RefSeq" id="WP_194138150.1">
    <property type="nucleotide sequence ID" value="NZ_JADFFK010000059.1"/>
</dbReference>
<comment type="caution">
    <text evidence="2">The sequence shown here is derived from an EMBL/GenBank/DDBJ whole genome shotgun (WGS) entry which is preliminary data.</text>
</comment>
<reference evidence="2 3" key="1">
    <citation type="journal article" date="2021" name="Int. J. Syst. Evol. Microbiol.">
        <title>Salipiger mangrovisoli sp. nov., isolated from mangrove soil and the proposal for the reclassification of Paraphaeobacter pallidus as Salipiger pallidus comb. nov.</title>
        <authorList>
            <person name="Du J."/>
            <person name="Liu Y."/>
            <person name="Pei T."/>
            <person name="Deng M.R."/>
            <person name="Zhu H."/>
        </authorList>
    </citation>
    <scope>NUCLEOTIDE SEQUENCE [LARGE SCALE GENOMIC DNA]</scope>
    <source>
        <strain evidence="2 3">6D45A</strain>
    </source>
</reference>
<keyword evidence="3" id="KW-1185">Reference proteome</keyword>
<feature type="compositionally biased region" description="Polar residues" evidence="1">
    <location>
        <begin position="10"/>
        <end position="24"/>
    </location>
</feature>
<proteinExistence type="predicted"/>
<accession>A0ABR9XBA5</accession>
<gene>
    <name evidence="2" type="ORF">IQ782_29120</name>
</gene>
<dbReference type="EMBL" id="JADFFK010000059">
    <property type="protein sequence ID" value="MBE9640909.1"/>
    <property type="molecule type" value="Genomic_DNA"/>
</dbReference>
<dbReference type="Proteomes" id="UP000607796">
    <property type="component" value="Unassembled WGS sequence"/>
</dbReference>
<feature type="region of interest" description="Disordered" evidence="1">
    <location>
        <begin position="1"/>
        <end position="26"/>
    </location>
</feature>
<evidence type="ECO:0000313" key="2">
    <source>
        <dbReference type="EMBL" id="MBE9640909.1"/>
    </source>
</evidence>
<name>A0ABR9XBA5_9RHOB</name>
<evidence type="ECO:0000256" key="1">
    <source>
        <dbReference type="SAM" id="MobiDB-lite"/>
    </source>
</evidence>
<organism evidence="2 3">
    <name type="scientific">Salipiger mangrovisoli</name>
    <dbReference type="NCBI Taxonomy" id="2865933"/>
    <lineage>
        <taxon>Bacteria</taxon>
        <taxon>Pseudomonadati</taxon>
        <taxon>Pseudomonadota</taxon>
        <taxon>Alphaproteobacteria</taxon>
        <taxon>Rhodobacterales</taxon>
        <taxon>Roseobacteraceae</taxon>
        <taxon>Salipiger</taxon>
    </lineage>
</organism>
<evidence type="ECO:0000313" key="3">
    <source>
        <dbReference type="Proteomes" id="UP000607796"/>
    </source>
</evidence>
<sequence length="51" mass="5619">MRPFGRRKAQTQPKVPPTVQSLTTPAGLRGTVQNIVEPVALLDERAEGLHR</sequence>